<name>A0ABS1JR43_9BURK</name>
<evidence type="ECO:0000313" key="1">
    <source>
        <dbReference type="EMBL" id="MBL0426611.1"/>
    </source>
</evidence>
<dbReference type="RefSeq" id="WP_201690818.1">
    <property type="nucleotide sequence ID" value="NZ_JAEQND010000008.1"/>
</dbReference>
<keyword evidence="2" id="KW-1185">Reference proteome</keyword>
<evidence type="ECO:0000313" key="2">
    <source>
        <dbReference type="Proteomes" id="UP000622707"/>
    </source>
</evidence>
<gene>
    <name evidence="1" type="ORF">JI746_15965</name>
</gene>
<organism evidence="1 2">
    <name type="scientific">Ramlibacter alkalitolerans</name>
    <dbReference type="NCBI Taxonomy" id="2039631"/>
    <lineage>
        <taxon>Bacteria</taxon>
        <taxon>Pseudomonadati</taxon>
        <taxon>Pseudomonadota</taxon>
        <taxon>Betaproteobacteria</taxon>
        <taxon>Burkholderiales</taxon>
        <taxon>Comamonadaceae</taxon>
        <taxon>Ramlibacter</taxon>
    </lineage>
</organism>
<dbReference type="EMBL" id="JAEQND010000008">
    <property type="protein sequence ID" value="MBL0426611.1"/>
    <property type="molecule type" value="Genomic_DNA"/>
</dbReference>
<sequence length="153" mass="17076">MSPPSAIFASDVPAVALPRRRPLVAVLPFTPADDDPSLRLLGNDIADLLRERLAQDPAVQAILISSDFLAKAPPHAVELICRELRIGYLISGHCHATEPRASLYVELTDTRDWHIRWARFFRGTAHTLLADSGAEMGQMVAHLRRELIEQPRR</sequence>
<proteinExistence type="predicted"/>
<reference evidence="1 2" key="1">
    <citation type="journal article" date="2017" name="Int. J. Syst. Evol. Microbiol.">
        <title>Ramlibacter alkalitolerans sp. nov., alkali-tolerant bacterium isolated from soil of ginseng.</title>
        <authorList>
            <person name="Lee D.H."/>
            <person name="Cha C.J."/>
        </authorList>
    </citation>
    <scope>NUCLEOTIDE SEQUENCE [LARGE SCALE GENOMIC DNA]</scope>
    <source>
        <strain evidence="1 2">KACC 19305</strain>
    </source>
</reference>
<comment type="caution">
    <text evidence="1">The sequence shown here is derived from an EMBL/GenBank/DDBJ whole genome shotgun (WGS) entry which is preliminary data.</text>
</comment>
<dbReference type="Proteomes" id="UP000622707">
    <property type="component" value="Unassembled WGS sequence"/>
</dbReference>
<accession>A0ABS1JR43</accession>
<protein>
    <submittedName>
        <fullName evidence="1">Uncharacterized protein</fullName>
    </submittedName>
</protein>